<dbReference type="InterPro" id="IPR056209">
    <property type="entry name" value="SU10_adaptor"/>
</dbReference>
<dbReference type="RefSeq" id="WP_034379951.1">
    <property type="nucleotide sequence ID" value="NZ_AWTN01000094.1"/>
</dbReference>
<evidence type="ECO:0000313" key="2">
    <source>
        <dbReference type="Proteomes" id="UP000029567"/>
    </source>
</evidence>
<dbReference type="EMBL" id="AWTN01000094">
    <property type="protein sequence ID" value="KGG90964.1"/>
    <property type="molecule type" value="Genomic_DNA"/>
</dbReference>
<reference evidence="1 2" key="1">
    <citation type="submission" date="2013-09" db="EMBL/GenBank/DDBJ databases">
        <title>High correlation between genotypes and phenotypes of environmental bacteria Comamonas testosteroni strains.</title>
        <authorList>
            <person name="Liu L."/>
            <person name="Zhu W."/>
            <person name="Xia X."/>
            <person name="Xu B."/>
            <person name="Luo M."/>
            <person name="Wang G."/>
        </authorList>
    </citation>
    <scope>NUCLEOTIDE SEQUENCE [LARGE SCALE GENOMIC DNA]</scope>
    <source>
        <strain evidence="1 2">JL14</strain>
    </source>
</reference>
<protein>
    <submittedName>
        <fullName evidence="1">Uncharacterized protein</fullName>
    </submittedName>
</protein>
<evidence type="ECO:0000313" key="1">
    <source>
        <dbReference type="EMBL" id="KGG90964.1"/>
    </source>
</evidence>
<dbReference type="AlphaFoldDB" id="A0A0E3BDB1"/>
<organism evidence="1 2">
    <name type="scientific">Comamonas thiooxydans</name>
    <dbReference type="NCBI Taxonomy" id="363952"/>
    <lineage>
        <taxon>Bacteria</taxon>
        <taxon>Pseudomonadati</taxon>
        <taxon>Pseudomonadota</taxon>
        <taxon>Betaproteobacteria</taxon>
        <taxon>Burkholderiales</taxon>
        <taxon>Comamonadaceae</taxon>
        <taxon>Comamonas</taxon>
    </lineage>
</organism>
<dbReference type="Pfam" id="PF24175">
    <property type="entry name" value="SU10_adaptor"/>
    <property type="match status" value="1"/>
</dbReference>
<dbReference type="Proteomes" id="UP000029567">
    <property type="component" value="Unassembled WGS sequence"/>
</dbReference>
<accession>A0A0E3BDB1</accession>
<comment type="caution">
    <text evidence="1">The sequence shown here is derived from an EMBL/GenBank/DDBJ whole genome shotgun (WGS) entry which is preliminary data.</text>
</comment>
<proteinExistence type="predicted"/>
<gene>
    <name evidence="1" type="ORF">P245_14455</name>
</gene>
<name>A0A0E3BDB1_9BURK</name>
<sequence>MNLEDLIASFRDDSTDKLEPYLWEDDTVTRWLNEAQDEAAVRGRLLLDDSTPAVTTIAVNAGQASYQLHAKVYEIAHLHWQPSAAAHRGKAVDLVTREWLDRQHPDWRVRLDCDAMYAIQTEGALRLVPTPREAGVLTLEAYRLPLKPLANDPDKPEIHAASHPYLVYWALHRAFSQPDSDGFDPQRAATAEAAFTGYFGARPDADLRRATRHDVPQVNATYIF</sequence>